<dbReference type="OrthoDB" id="47007at2759"/>
<dbReference type="Gene3D" id="4.10.240.10">
    <property type="entry name" value="Zn(2)-C6 fungal-type DNA-binding domain"/>
    <property type="match status" value="1"/>
</dbReference>
<evidence type="ECO:0000259" key="8">
    <source>
        <dbReference type="PROSITE" id="PS50048"/>
    </source>
</evidence>
<dbReference type="Proteomes" id="UP000443090">
    <property type="component" value="Unassembled WGS sequence"/>
</dbReference>
<evidence type="ECO:0000256" key="4">
    <source>
        <dbReference type="ARBA" id="ARBA00023125"/>
    </source>
</evidence>
<dbReference type="GO" id="GO:0045944">
    <property type="term" value="P:positive regulation of transcription by RNA polymerase II"/>
    <property type="evidence" value="ECO:0007669"/>
    <property type="project" value="TreeGrafter"/>
</dbReference>
<keyword evidence="6" id="KW-0539">Nucleus</keyword>
<name>A0A8H8RZX0_9HELO</name>
<dbReference type="InterPro" id="IPR001138">
    <property type="entry name" value="Zn2Cys6_DnaBD"/>
</dbReference>
<comment type="caution">
    <text evidence="9">The sequence shown here is derived from an EMBL/GenBank/DDBJ whole genome shotgun (WGS) entry which is preliminary data.</text>
</comment>
<gene>
    <name evidence="9" type="primary">thi1</name>
    <name evidence="9" type="ORF">LOCC1_G004002</name>
</gene>
<evidence type="ECO:0000256" key="1">
    <source>
        <dbReference type="ARBA" id="ARBA00004123"/>
    </source>
</evidence>
<feature type="region of interest" description="Disordered" evidence="7">
    <location>
        <begin position="1"/>
        <end position="125"/>
    </location>
</feature>
<dbReference type="EMBL" id="QGMI01000249">
    <property type="protein sequence ID" value="TVY44118.1"/>
    <property type="molecule type" value="Genomic_DNA"/>
</dbReference>
<dbReference type="PANTHER" id="PTHR47540">
    <property type="entry name" value="THIAMINE REPRESSIBLE GENES REGULATORY PROTEIN THI5"/>
    <property type="match status" value="1"/>
</dbReference>
<organism evidence="9 10">
    <name type="scientific">Lachnellula occidentalis</name>
    <dbReference type="NCBI Taxonomy" id="215460"/>
    <lineage>
        <taxon>Eukaryota</taxon>
        <taxon>Fungi</taxon>
        <taxon>Dikarya</taxon>
        <taxon>Ascomycota</taxon>
        <taxon>Pezizomycotina</taxon>
        <taxon>Leotiomycetes</taxon>
        <taxon>Helotiales</taxon>
        <taxon>Lachnaceae</taxon>
        <taxon>Lachnellula</taxon>
    </lineage>
</organism>
<evidence type="ECO:0000256" key="3">
    <source>
        <dbReference type="ARBA" id="ARBA00023015"/>
    </source>
</evidence>
<dbReference type="CDD" id="cd00067">
    <property type="entry name" value="GAL4"/>
    <property type="match status" value="1"/>
</dbReference>
<dbReference type="Pfam" id="PF04082">
    <property type="entry name" value="Fungal_trans"/>
    <property type="match status" value="1"/>
</dbReference>
<dbReference type="InterPro" id="IPR036864">
    <property type="entry name" value="Zn2-C6_fun-type_DNA-bd_sf"/>
</dbReference>
<evidence type="ECO:0000256" key="7">
    <source>
        <dbReference type="SAM" id="MobiDB-lite"/>
    </source>
</evidence>
<reference evidence="9 10" key="1">
    <citation type="submission" date="2018-05" db="EMBL/GenBank/DDBJ databases">
        <title>Genome sequencing and assembly of the regulated plant pathogen Lachnellula willkommii and related sister species for the development of diagnostic species identification markers.</title>
        <authorList>
            <person name="Giroux E."/>
            <person name="Bilodeau G."/>
        </authorList>
    </citation>
    <scope>NUCLEOTIDE SEQUENCE [LARGE SCALE GENOMIC DNA]</scope>
    <source>
        <strain evidence="9 10">CBS 160.35</strain>
    </source>
</reference>
<evidence type="ECO:0000313" key="10">
    <source>
        <dbReference type="Proteomes" id="UP000443090"/>
    </source>
</evidence>
<dbReference type="CDD" id="cd12148">
    <property type="entry name" value="fungal_TF_MHR"/>
    <property type="match status" value="1"/>
</dbReference>
<dbReference type="GO" id="GO:0005634">
    <property type="term" value="C:nucleus"/>
    <property type="evidence" value="ECO:0007669"/>
    <property type="project" value="UniProtKB-SubCell"/>
</dbReference>
<dbReference type="GO" id="GO:0000981">
    <property type="term" value="F:DNA-binding transcription factor activity, RNA polymerase II-specific"/>
    <property type="evidence" value="ECO:0007669"/>
    <property type="project" value="InterPro"/>
</dbReference>
<evidence type="ECO:0000256" key="2">
    <source>
        <dbReference type="ARBA" id="ARBA00022723"/>
    </source>
</evidence>
<dbReference type="SUPFAM" id="SSF57701">
    <property type="entry name" value="Zn2/Cys6 DNA-binding domain"/>
    <property type="match status" value="1"/>
</dbReference>
<dbReference type="PANTHER" id="PTHR47540:SF2">
    <property type="entry name" value="ZN(II)2CYS6 TRANSCRIPTION FACTOR (EUROFUNG)"/>
    <property type="match status" value="1"/>
</dbReference>
<dbReference type="InterPro" id="IPR051711">
    <property type="entry name" value="Stress_Response_Reg"/>
</dbReference>
<dbReference type="AlphaFoldDB" id="A0A8H8RZX0"/>
<dbReference type="InterPro" id="IPR007219">
    <property type="entry name" value="XnlR_reg_dom"/>
</dbReference>
<evidence type="ECO:0000313" key="9">
    <source>
        <dbReference type="EMBL" id="TVY44118.1"/>
    </source>
</evidence>
<evidence type="ECO:0000256" key="5">
    <source>
        <dbReference type="ARBA" id="ARBA00023163"/>
    </source>
</evidence>
<dbReference type="SMART" id="SM00066">
    <property type="entry name" value="GAL4"/>
    <property type="match status" value="1"/>
</dbReference>
<feature type="compositionally biased region" description="Low complexity" evidence="7">
    <location>
        <begin position="45"/>
        <end position="62"/>
    </location>
</feature>
<evidence type="ECO:0000256" key="6">
    <source>
        <dbReference type="ARBA" id="ARBA00023242"/>
    </source>
</evidence>
<accession>A0A8H8RZX0</accession>
<feature type="compositionally biased region" description="Basic residues" evidence="7">
    <location>
        <begin position="1"/>
        <end position="10"/>
    </location>
</feature>
<comment type="subcellular location">
    <subcellularLocation>
        <location evidence="1">Nucleus</location>
    </subcellularLocation>
</comment>
<dbReference type="GO" id="GO:0006351">
    <property type="term" value="P:DNA-templated transcription"/>
    <property type="evidence" value="ECO:0007669"/>
    <property type="project" value="InterPro"/>
</dbReference>
<keyword evidence="5" id="KW-0804">Transcription</keyword>
<dbReference type="PROSITE" id="PS50048">
    <property type="entry name" value="ZN2_CY6_FUNGAL_2"/>
    <property type="match status" value="1"/>
</dbReference>
<dbReference type="Pfam" id="PF00172">
    <property type="entry name" value="Zn_clus"/>
    <property type="match status" value="1"/>
</dbReference>
<sequence length="369" mass="41462">MWTPKKRPRVTRACDNCKRKKKQCSGTQPCATCHSRSVSCTFSAQSQPQHQNHPQQNQQQHSYSRASLQSHDHSDNNASDSQDGPLHHKAPRGSRRASIGLDNARKQAPPSPKEPPGETATPIQNRGRLLQDDEGRLGEQHLAYRQRAVILRCITSSIRTHRSTTDALSVYLGDSATLSFLQTIRRLVEKRLGPSTFTTDAKRHKILEATVTGRDAVQHNYALPDRESARCMVDSFFTNTAGLCDIFDRQSFENKVSETFEQPLDADPQWLCQLNLVFAVGFQMRNDRSIRNDNASQTLDRLECPGVKRAERFYLAARQLSDPAVDFEAGGIGVLQSLLLILLYMLASSRRSSAWGYLGRLRSHHIEGL</sequence>
<keyword evidence="10" id="KW-1185">Reference proteome</keyword>
<dbReference type="GO" id="GO:0043565">
    <property type="term" value="F:sequence-specific DNA binding"/>
    <property type="evidence" value="ECO:0007669"/>
    <property type="project" value="TreeGrafter"/>
</dbReference>
<proteinExistence type="predicted"/>
<dbReference type="GO" id="GO:0008270">
    <property type="term" value="F:zinc ion binding"/>
    <property type="evidence" value="ECO:0007669"/>
    <property type="project" value="InterPro"/>
</dbReference>
<keyword evidence="4" id="KW-0238">DNA-binding</keyword>
<keyword evidence="3" id="KW-0805">Transcription regulation</keyword>
<feature type="domain" description="Zn(2)-C6 fungal-type" evidence="8">
    <location>
        <begin position="13"/>
        <end position="42"/>
    </location>
</feature>
<protein>
    <submittedName>
        <fullName evidence="9">Thiamine repressible genes regulatory protein</fullName>
    </submittedName>
</protein>
<keyword evidence="2" id="KW-0479">Metal-binding</keyword>
<dbReference type="PROSITE" id="PS00463">
    <property type="entry name" value="ZN2_CY6_FUNGAL_1"/>
    <property type="match status" value="1"/>
</dbReference>
<feature type="compositionally biased region" description="Polar residues" evidence="7">
    <location>
        <begin position="24"/>
        <end position="44"/>
    </location>
</feature>